<reference evidence="1" key="1">
    <citation type="submission" date="2022-03" db="EMBL/GenBank/DDBJ databases">
        <title>De novo assembled genomes of Belliella spp. (Cyclobacteriaceae) strains.</title>
        <authorList>
            <person name="Szabo A."/>
            <person name="Korponai K."/>
            <person name="Felfoldi T."/>
        </authorList>
    </citation>
    <scope>NUCLEOTIDE SEQUENCE</scope>
    <source>
        <strain evidence="1">DSM 107340</strain>
    </source>
</reference>
<evidence type="ECO:0000313" key="2">
    <source>
        <dbReference type="Proteomes" id="UP001165488"/>
    </source>
</evidence>
<name>A0ABS9UU92_9BACT</name>
<dbReference type="Proteomes" id="UP001165488">
    <property type="component" value="Unassembled WGS sequence"/>
</dbReference>
<evidence type="ECO:0000313" key="1">
    <source>
        <dbReference type="EMBL" id="MCH7400176.1"/>
    </source>
</evidence>
<sequence length="538" mass="60159">MRLRFTPPPSPLTNFGEVKRLFGTVCLAVVMMILSSSCRDDLDDFVITELSETEDFEVVKVKRWFEKNQSNLSKANTIVKSTKEVSFTRFEKRPDWQSGNPYKFNDGRDVVEVFLKNTDFVYPSHLKDEFSGANLEKAVVSNLMFVERPGSEDYSVFVVRYYPKNRKSARLSQGLSYHKLPAYWEGEIGLFTPDEVHVHSFVIDNGYITQSRKYLSEDHVHKNHIQASTCSIGSYQICQNYVENDVVVVNCRTVYYNSCYNPAPPLYLGGPEGSGGGGSGPSPGPGDQYVCDSMDPNCIPHPGVGGGELPDSEPEEEDQVDMDGLTNCHKNIIQDLIGSTQQEFKRIFEKFNGNQPVPANYNVKFQYGTCPTGATACTTKNLDNGWATITISQSVNQNATDLSFARTVLHETLHSYLFFEQNYPSNCDLNCLLIRYIAEHGPGPNDVHHNLYVETKFLNDIATELRNYATDVGYNVNALGDQYFKDMAWGGLHETNLFKAKPMSEQNRINARVKAELTGGSQTYGSSSASPMGITACD</sequence>
<comment type="caution">
    <text evidence="1">The sequence shown here is derived from an EMBL/GenBank/DDBJ whole genome shotgun (WGS) entry which is preliminary data.</text>
</comment>
<accession>A0ABS9UU92</accession>
<keyword evidence="2" id="KW-1185">Reference proteome</keyword>
<proteinExistence type="predicted"/>
<protein>
    <recommendedName>
        <fullName evidence="3">SprT-like domain-containing protein</fullName>
    </recommendedName>
</protein>
<gene>
    <name evidence="1" type="ORF">MM236_19440</name>
</gene>
<dbReference type="EMBL" id="JAKZGS010000031">
    <property type="protein sequence ID" value="MCH7400176.1"/>
    <property type="molecule type" value="Genomic_DNA"/>
</dbReference>
<organism evidence="1 2">
    <name type="scientific">Belliella calami</name>
    <dbReference type="NCBI Taxonomy" id="2923436"/>
    <lineage>
        <taxon>Bacteria</taxon>
        <taxon>Pseudomonadati</taxon>
        <taxon>Bacteroidota</taxon>
        <taxon>Cytophagia</taxon>
        <taxon>Cytophagales</taxon>
        <taxon>Cyclobacteriaceae</taxon>
        <taxon>Belliella</taxon>
    </lineage>
</organism>
<dbReference type="RefSeq" id="WP_241276667.1">
    <property type="nucleotide sequence ID" value="NZ_JAKZGS010000031.1"/>
</dbReference>
<evidence type="ECO:0008006" key="3">
    <source>
        <dbReference type="Google" id="ProtNLM"/>
    </source>
</evidence>